<keyword evidence="2" id="KW-1185">Reference proteome</keyword>
<proteinExistence type="predicted"/>
<reference evidence="1" key="1">
    <citation type="journal article" date="2014" name="Int. J. Syst. Evol. Microbiol.">
        <title>Complete genome sequence of Corynebacterium casei LMG S-19264T (=DSM 44701T), isolated from a smear-ripened cheese.</title>
        <authorList>
            <consortium name="US DOE Joint Genome Institute (JGI-PGF)"/>
            <person name="Walter F."/>
            <person name="Albersmeier A."/>
            <person name="Kalinowski J."/>
            <person name="Ruckert C."/>
        </authorList>
    </citation>
    <scope>NUCLEOTIDE SEQUENCE</scope>
    <source>
        <strain evidence="1">CGMCC 1.15448</strain>
    </source>
</reference>
<evidence type="ECO:0000313" key="1">
    <source>
        <dbReference type="EMBL" id="GGB03107.1"/>
    </source>
</evidence>
<reference evidence="1" key="2">
    <citation type="submission" date="2020-09" db="EMBL/GenBank/DDBJ databases">
        <authorList>
            <person name="Sun Q."/>
            <person name="Zhou Y."/>
        </authorList>
    </citation>
    <scope>NUCLEOTIDE SEQUENCE</scope>
    <source>
        <strain evidence="1">CGMCC 1.15448</strain>
    </source>
</reference>
<evidence type="ECO:0000313" key="2">
    <source>
        <dbReference type="Proteomes" id="UP000607559"/>
    </source>
</evidence>
<comment type="caution">
    <text evidence="1">The sequence shown here is derived from an EMBL/GenBank/DDBJ whole genome shotgun (WGS) entry which is preliminary data.</text>
</comment>
<name>A0A8J2UDM6_9BACT</name>
<dbReference type="Proteomes" id="UP000607559">
    <property type="component" value="Unassembled WGS sequence"/>
</dbReference>
<dbReference type="AlphaFoldDB" id="A0A8J2UDM6"/>
<dbReference type="EMBL" id="BMJC01000003">
    <property type="protein sequence ID" value="GGB03107.1"/>
    <property type="molecule type" value="Genomic_DNA"/>
</dbReference>
<accession>A0A8J2UDM6</accession>
<organism evidence="1 2">
    <name type="scientific">Puia dinghuensis</name>
    <dbReference type="NCBI Taxonomy" id="1792502"/>
    <lineage>
        <taxon>Bacteria</taxon>
        <taxon>Pseudomonadati</taxon>
        <taxon>Bacteroidota</taxon>
        <taxon>Chitinophagia</taxon>
        <taxon>Chitinophagales</taxon>
        <taxon>Chitinophagaceae</taxon>
        <taxon>Puia</taxon>
    </lineage>
</organism>
<gene>
    <name evidence="1" type="ORF">GCM10011511_28000</name>
</gene>
<protein>
    <submittedName>
        <fullName evidence="1">Uncharacterized protein</fullName>
    </submittedName>
</protein>
<sequence>MPPPLYDIDRGLLATYGLLDITVKSNRMFRYYSHLHRHGSRSRPTDLSVAGQHHKRRYLDSDNKQRHLQWRDNRHPDYLEHPGFFDRV</sequence>